<dbReference type="InterPro" id="IPR003439">
    <property type="entry name" value="ABC_transporter-like_ATP-bd"/>
</dbReference>
<dbReference type="Pfam" id="PF00005">
    <property type="entry name" value="ABC_tran"/>
    <property type="match status" value="1"/>
</dbReference>
<reference evidence="9 10" key="1">
    <citation type="submission" date="2018-04" db="EMBL/GenBank/DDBJ databases">
        <authorList>
            <person name="Eckel V.P."/>
            <person name="Vogel R.F."/>
        </authorList>
    </citation>
    <scope>NUCLEOTIDE SEQUENCE [LARGE SCALE GENOMIC DNA]</scope>
    <source>
        <strain evidence="10">TMW 2.1764</strain>
    </source>
</reference>
<dbReference type="SUPFAM" id="SSF52540">
    <property type="entry name" value="P-loop containing nucleoside triphosphate hydrolases"/>
    <property type="match status" value="1"/>
</dbReference>
<dbReference type="AlphaFoldDB" id="A0A5N6S951"/>
<dbReference type="PROSITE" id="PS50893">
    <property type="entry name" value="ABC_TRANSPORTER_2"/>
    <property type="match status" value="1"/>
</dbReference>
<dbReference type="InterPro" id="IPR003593">
    <property type="entry name" value="AAA+_ATPase"/>
</dbReference>
<feature type="domain" description="ABC transporter" evidence="8">
    <location>
        <begin position="21"/>
        <end position="270"/>
    </location>
</feature>
<keyword evidence="6 9" id="KW-0067">ATP-binding</keyword>
<accession>A0A5N6S951</accession>
<evidence type="ECO:0000313" key="10">
    <source>
        <dbReference type="Proteomes" id="UP000325415"/>
    </source>
</evidence>
<evidence type="ECO:0000256" key="5">
    <source>
        <dbReference type="ARBA" id="ARBA00022741"/>
    </source>
</evidence>
<dbReference type="PANTHER" id="PTHR43297:SF2">
    <property type="entry name" value="DIPEPTIDE TRANSPORT ATP-BINDING PROTEIN DPPD"/>
    <property type="match status" value="1"/>
</dbReference>
<dbReference type="Proteomes" id="UP000325415">
    <property type="component" value="Unassembled WGS sequence"/>
</dbReference>
<dbReference type="EMBL" id="QDAG01000001">
    <property type="protein sequence ID" value="KAE8130262.1"/>
    <property type="molecule type" value="Genomic_DNA"/>
</dbReference>
<dbReference type="PROSITE" id="PS00211">
    <property type="entry name" value="ABC_TRANSPORTER_1"/>
    <property type="match status" value="1"/>
</dbReference>
<name>A0A5N6S951_9BIFI</name>
<keyword evidence="4" id="KW-1003">Cell membrane</keyword>
<protein>
    <submittedName>
        <fullName evidence="9">ABC transporter ATP-binding protein</fullName>
    </submittedName>
</protein>
<evidence type="ECO:0000256" key="6">
    <source>
        <dbReference type="ARBA" id="ARBA00022840"/>
    </source>
</evidence>
<proteinExistence type="inferred from homology"/>
<dbReference type="PANTHER" id="PTHR43297">
    <property type="entry name" value="OLIGOPEPTIDE TRANSPORT ATP-BINDING PROTEIN APPD"/>
    <property type="match status" value="1"/>
</dbReference>
<dbReference type="GO" id="GO:0016887">
    <property type="term" value="F:ATP hydrolysis activity"/>
    <property type="evidence" value="ECO:0007669"/>
    <property type="project" value="InterPro"/>
</dbReference>
<dbReference type="GO" id="GO:0005886">
    <property type="term" value="C:plasma membrane"/>
    <property type="evidence" value="ECO:0007669"/>
    <property type="project" value="UniProtKB-SubCell"/>
</dbReference>
<evidence type="ECO:0000259" key="8">
    <source>
        <dbReference type="PROSITE" id="PS50893"/>
    </source>
</evidence>
<evidence type="ECO:0000256" key="2">
    <source>
        <dbReference type="ARBA" id="ARBA00005417"/>
    </source>
</evidence>
<dbReference type="InterPro" id="IPR027417">
    <property type="entry name" value="P-loop_NTPase"/>
</dbReference>
<comment type="subcellular location">
    <subcellularLocation>
        <location evidence="1">Cell membrane</location>
        <topology evidence="1">Peripheral membrane protein</topology>
    </subcellularLocation>
</comment>
<sequence length="297" mass="32198">MEENMTHASPDAPPVREAVTVQGMSIAYVSDDRYNAVVNDVSFSLQQSDRLAIVGESGSGKTTLAMAVAGLLPSRIAKIDCSAASIAGKNVDMSASAAVIPTRRQGVSMIFQDAMTSLDPVASIGHQFRTVLGSLTSQSRSQIRKEAVQWLDKVGIHEPERVIKLHSYEMSGGMRQRVMIALALCSKPLLLIADEPTSALDASVSRRVMDLILELTAELGTALIIITHDIDLAREYTNKSLVLYHGHVQDFCDTAQFGDENRSPYTRSLLACVPRLNSYDLDALPTLDHNAALTKEA</sequence>
<keyword evidence="7" id="KW-0472">Membrane</keyword>
<comment type="similarity">
    <text evidence="2">Belongs to the ABC transporter superfamily.</text>
</comment>
<organism evidence="9 10">
    <name type="scientific">Bifidobacterium tibiigranuli</name>
    <dbReference type="NCBI Taxonomy" id="2172043"/>
    <lineage>
        <taxon>Bacteria</taxon>
        <taxon>Bacillati</taxon>
        <taxon>Actinomycetota</taxon>
        <taxon>Actinomycetes</taxon>
        <taxon>Bifidobacteriales</taxon>
        <taxon>Bifidobacteriaceae</taxon>
        <taxon>Bifidobacterium</taxon>
    </lineage>
</organism>
<evidence type="ECO:0000256" key="4">
    <source>
        <dbReference type="ARBA" id="ARBA00022475"/>
    </source>
</evidence>
<dbReference type="CDD" id="cd03257">
    <property type="entry name" value="ABC_NikE_OppD_transporters"/>
    <property type="match status" value="1"/>
</dbReference>
<comment type="caution">
    <text evidence="9">The sequence shown here is derived from an EMBL/GenBank/DDBJ whole genome shotgun (WGS) entry which is preliminary data.</text>
</comment>
<dbReference type="GO" id="GO:0005524">
    <property type="term" value="F:ATP binding"/>
    <property type="evidence" value="ECO:0007669"/>
    <property type="project" value="UniProtKB-KW"/>
</dbReference>
<dbReference type="InterPro" id="IPR050388">
    <property type="entry name" value="ABC_Ni/Peptide_Import"/>
</dbReference>
<dbReference type="SMART" id="SM00382">
    <property type="entry name" value="AAA"/>
    <property type="match status" value="1"/>
</dbReference>
<evidence type="ECO:0000256" key="7">
    <source>
        <dbReference type="ARBA" id="ARBA00023136"/>
    </source>
</evidence>
<evidence type="ECO:0000313" key="9">
    <source>
        <dbReference type="EMBL" id="KAE8130262.1"/>
    </source>
</evidence>
<evidence type="ECO:0000256" key="3">
    <source>
        <dbReference type="ARBA" id="ARBA00022448"/>
    </source>
</evidence>
<gene>
    <name evidence="9" type="ORF">DDE84_01410</name>
</gene>
<keyword evidence="5" id="KW-0547">Nucleotide-binding</keyword>
<dbReference type="Gene3D" id="3.40.50.300">
    <property type="entry name" value="P-loop containing nucleotide triphosphate hydrolases"/>
    <property type="match status" value="1"/>
</dbReference>
<keyword evidence="3" id="KW-0813">Transport</keyword>
<keyword evidence="10" id="KW-1185">Reference proteome</keyword>
<evidence type="ECO:0000256" key="1">
    <source>
        <dbReference type="ARBA" id="ARBA00004202"/>
    </source>
</evidence>
<dbReference type="InterPro" id="IPR017871">
    <property type="entry name" value="ABC_transporter-like_CS"/>
</dbReference>